<dbReference type="Proteomes" id="UP000606786">
    <property type="component" value="Unassembled WGS sequence"/>
</dbReference>
<dbReference type="AlphaFoldDB" id="A0A811V4G2"/>
<dbReference type="GO" id="GO:0044774">
    <property type="term" value="P:mitotic DNA integrity checkpoint signaling"/>
    <property type="evidence" value="ECO:0007669"/>
    <property type="project" value="TreeGrafter"/>
</dbReference>
<dbReference type="PANTHER" id="PTHR46060">
    <property type="entry name" value="MARINER MOS1 TRANSPOSASE-LIKE PROTEIN"/>
    <property type="match status" value="1"/>
</dbReference>
<dbReference type="GO" id="GO:0000793">
    <property type="term" value="C:condensed chromosome"/>
    <property type="evidence" value="ECO:0007669"/>
    <property type="project" value="TreeGrafter"/>
</dbReference>
<dbReference type="GO" id="GO:0035861">
    <property type="term" value="C:site of double-strand break"/>
    <property type="evidence" value="ECO:0007669"/>
    <property type="project" value="TreeGrafter"/>
</dbReference>
<comment type="caution">
    <text evidence="2">The sequence shown here is derived from an EMBL/GenBank/DDBJ whole genome shotgun (WGS) entry which is preliminary data.</text>
</comment>
<dbReference type="EMBL" id="CAJHJT010000034">
    <property type="protein sequence ID" value="CAD7005265.1"/>
    <property type="molecule type" value="Genomic_DNA"/>
</dbReference>
<dbReference type="GO" id="GO:0000014">
    <property type="term" value="F:single-stranded DNA endodeoxyribonuclease activity"/>
    <property type="evidence" value="ECO:0007669"/>
    <property type="project" value="TreeGrafter"/>
</dbReference>
<feature type="domain" description="Mos1 transposase HTH" evidence="1">
    <location>
        <begin position="7"/>
        <end position="54"/>
    </location>
</feature>
<sequence length="104" mass="12038">MDNKEDHMRHMMLYEFRKGKTVGAATKDIREVYLDRASALRSIKKCFAKFRSGDFNLEDQPRSGWPSELDDDVLRTLVANNPRNSTEEVASELNVNKSTAFRRL</sequence>
<dbReference type="GO" id="GO:0031297">
    <property type="term" value="P:replication fork processing"/>
    <property type="evidence" value="ECO:0007669"/>
    <property type="project" value="TreeGrafter"/>
</dbReference>
<dbReference type="GO" id="GO:0003697">
    <property type="term" value="F:single-stranded DNA binding"/>
    <property type="evidence" value="ECO:0007669"/>
    <property type="project" value="TreeGrafter"/>
</dbReference>
<dbReference type="GO" id="GO:0006303">
    <property type="term" value="P:double-strand break repair via nonhomologous end joining"/>
    <property type="evidence" value="ECO:0007669"/>
    <property type="project" value="TreeGrafter"/>
</dbReference>
<dbReference type="GO" id="GO:0000729">
    <property type="term" value="P:DNA double-strand break processing"/>
    <property type="evidence" value="ECO:0007669"/>
    <property type="project" value="TreeGrafter"/>
</dbReference>
<dbReference type="InterPro" id="IPR052709">
    <property type="entry name" value="Transposase-MT_Hybrid"/>
</dbReference>
<dbReference type="InterPro" id="IPR036388">
    <property type="entry name" value="WH-like_DNA-bd_sf"/>
</dbReference>
<dbReference type="PANTHER" id="PTHR46060:SF2">
    <property type="entry name" value="HISTONE-LYSINE N-METHYLTRANSFERASE SETMAR"/>
    <property type="match status" value="1"/>
</dbReference>
<dbReference type="GO" id="GO:0046975">
    <property type="term" value="F:histone H3K36 methyltransferase activity"/>
    <property type="evidence" value="ECO:0007669"/>
    <property type="project" value="TreeGrafter"/>
</dbReference>
<dbReference type="GO" id="GO:0003690">
    <property type="term" value="F:double-stranded DNA binding"/>
    <property type="evidence" value="ECO:0007669"/>
    <property type="project" value="TreeGrafter"/>
</dbReference>
<reference evidence="2" key="1">
    <citation type="submission" date="2020-11" db="EMBL/GenBank/DDBJ databases">
        <authorList>
            <person name="Whitehead M."/>
        </authorList>
    </citation>
    <scope>NUCLEOTIDE SEQUENCE</scope>
    <source>
        <strain evidence="2">EGII</strain>
    </source>
</reference>
<dbReference type="GO" id="GO:0015074">
    <property type="term" value="P:DNA integration"/>
    <property type="evidence" value="ECO:0007669"/>
    <property type="project" value="TreeGrafter"/>
</dbReference>
<organism evidence="2 3">
    <name type="scientific">Ceratitis capitata</name>
    <name type="common">Mediterranean fruit fly</name>
    <name type="synonym">Tephritis capitata</name>
    <dbReference type="NCBI Taxonomy" id="7213"/>
    <lineage>
        <taxon>Eukaryota</taxon>
        <taxon>Metazoa</taxon>
        <taxon>Ecdysozoa</taxon>
        <taxon>Arthropoda</taxon>
        <taxon>Hexapoda</taxon>
        <taxon>Insecta</taxon>
        <taxon>Pterygota</taxon>
        <taxon>Neoptera</taxon>
        <taxon>Endopterygota</taxon>
        <taxon>Diptera</taxon>
        <taxon>Brachycera</taxon>
        <taxon>Muscomorpha</taxon>
        <taxon>Tephritoidea</taxon>
        <taxon>Tephritidae</taxon>
        <taxon>Ceratitis</taxon>
        <taxon>Ceratitis</taxon>
    </lineage>
</organism>
<dbReference type="GO" id="GO:0005634">
    <property type="term" value="C:nucleus"/>
    <property type="evidence" value="ECO:0007669"/>
    <property type="project" value="TreeGrafter"/>
</dbReference>
<name>A0A811V4G2_CERCA</name>
<dbReference type="GO" id="GO:0044547">
    <property type="term" value="F:DNA topoisomerase binding"/>
    <property type="evidence" value="ECO:0007669"/>
    <property type="project" value="TreeGrafter"/>
</dbReference>
<evidence type="ECO:0000313" key="2">
    <source>
        <dbReference type="EMBL" id="CAD7005265.1"/>
    </source>
</evidence>
<accession>A0A811V4G2</accession>
<proteinExistence type="predicted"/>
<keyword evidence="3" id="KW-1185">Reference proteome</keyword>
<dbReference type="GO" id="GO:0042800">
    <property type="term" value="F:histone H3K4 methyltransferase activity"/>
    <property type="evidence" value="ECO:0007669"/>
    <property type="project" value="TreeGrafter"/>
</dbReference>
<evidence type="ECO:0000313" key="3">
    <source>
        <dbReference type="Proteomes" id="UP000606786"/>
    </source>
</evidence>
<dbReference type="Gene3D" id="1.10.10.10">
    <property type="entry name" value="Winged helix-like DNA-binding domain superfamily/Winged helix DNA-binding domain"/>
    <property type="match status" value="1"/>
</dbReference>
<dbReference type="Gene3D" id="1.10.10.1450">
    <property type="match status" value="1"/>
</dbReference>
<dbReference type="Pfam" id="PF17906">
    <property type="entry name" value="HTH_48"/>
    <property type="match status" value="1"/>
</dbReference>
<evidence type="ECO:0000259" key="1">
    <source>
        <dbReference type="Pfam" id="PF17906"/>
    </source>
</evidence>
<dbReference type="InterPro" id="IPR041426">
    <property type="entry name" value="Mos1_HTH"/>
</dbReference>
<gene>
    <name evidence="2" type="ORF">CCAP1982_LOCUS13622</name>
</gene>
<protein>
    <submittedName>
        <fullName evidence="2">(Mediterranean fruit fly) hypothetical protein</fullName>
    </submittedName>
</protein>